<organism evidence="10 11">
    <name type="scientific">Babesia gibsoni</name>
    <dbReference type="NCBI Taxonomy" id="33632"/>
    <lineage>
        <taxon>Eukaryota</taxon>
        <taxon>Sar</taxon>
        <taxon>Alveolata</taxon>
        <taxon>Apicomplexa</taxon>
        <taxon>Aconoidasida</taxon>
        <taxon>Piroplasmida</taxon>
        <taxon>Babesiidae</taxon>
        <taxon>Babesia</taxon>
    </lineage>
</organism>
<keyword evidence="7" id="KW-0238">DNA-binding</keyword>
<proteinExistence type="inferred from homology"/>
<dbReference type="PANTHER" id="PTHR31576:SF2">
    <property type="entry name" value="TATA BOX-BINDING PROTEIN-ASSOCIATED FACTOR RNA POLYMERASE I SUBUNIT B"/>
    <property type="match status" value="1"/>
</dbReference>
<dbReference type="GO" id="GO:0001164">
    <property type="term" value="F:RNA polymerase I core promoter sequence-specific DNA binding"/>
    <property type="evidence" value="ECO:0007669"/>
    <property type="project" value="InterPro"/>
</dbReference>
<dbReference type="EMBL" id="JAVEPI010000004">
    <property type="protein sequence ID" value="KAK1442222.1"/>
    <property type="molecule type" value="Genomic_DNA"/>
</dbReference>
<dbReference type="Proteomes" id="UP001230268">
    <property type="component" value="Unassembled WGS sequence"/>
</dbReference>
<dbReference type="GO" id="GO:0008270">
    <property type="term" value="F:zinc ion binding"/>
    <property type="evidence" value="ECO:0007669"/>
    <property type="project" value="UniProtKB-KW"/>
</dbReference>
<dbReference type="InterPro" id="IPR033599">
    <property type="entry name" value="TAF1B/Rrn7"/>
</dbReference>
<keyword evidence="9" id="KW-0539">Nucleus</keyword>
<keyword evidence="8" id="KW-0804">Transcription</keyword>
<evidence type="ECO:0000313" key="11">
    <source>
        <dbReference type="Proteomes" id="UP001230268"/>
    </source>
</evidence>
<dbReference type="GO" id="GO:0070860">
    <property type="term" value="C:RNA polymerase I core factor complex"/>
    <property type="evidence" value="ECO:0007669"/>
    <property type="project" value="InterPro"/>
</dbReference>
<keyword evidence="4" id="KW-0863">Zinc-finger</keyword>
<dbReference type="GO" id="GO:0042790">
    <property type="term" value="P:nucleolar large rRNA transcription by RNA polymerase I"/>
    <property type="evidence" value="ECO:0007669"/>
    <property type="project" value="TreeGrafter"/>
</dbReference>
<evidence type="ECO:0000256" key="3">
    <source>
        <dbReference type="ARBA" id="ARBA00022723"/>
    </source>
</evidence>
<evidence type="ECO:0000256" key="1">
    <source>
        <dbReference type="ARBA" id="ARBA00004604"/>
    </source>
</evidence>
<gene>
    <name evidence="10" type="ORF">BgAZ_402520</name>
</gene>
<evidence type="ECO:0000256" key="4">
    <source>
        <dbReference type="ARBA" id="ARBA00022771"/>
    </source>
</evidence>
<dbReference type="PANTHER" id="PTHR31576">
    <property type="entry name" value="TATA BOX-BINDING PROTEIN-ASSOCIATED FACTOR RNA POLYMERASE I SUBUNIT B"/>
    <property type="match status" value="1"/>
</dbReference>
<comment type="subcellular location">
    <subcellularLocation>
        <location evidence="1">Nucleus</location>
        <location evidence="1">Nucleolus</location>
    </subcellularLocation>
</comment>
<dbReference type="AlphaFoldDB" id="A0AAD8LIJ2"/>
<comment type="similarity">
    <text evidence="2">Belongs to the RRN7/TAF1B family.</text>
</comment>
<comment type="caution">
    <text evidence="10">The sequence shown here is derived from an EMBL/GenBank/DDBJ whole genome shotgun (WGS) entry which is preliminary data.</text>
</comment>
<keyword evidence="3" id="KW-0479">Metal-binding</keyword>
<keyword evidence="5" id="KW-0862">Zinc</keyword>
<evidence type="ECO:0000256" key="6">
    <source>
        <dbReference type="ARBA" id="ARBA00023015"/>
    </source>
</evidence>
<keyword evidence="6" id="KW-0805">Transcription regulation</keyword>
<evidence type="ECO:0000313" key="10">
    <source>
        <dbReference type="EMBL" id="KAK1442222.1"/>
    </source>
</evidence>
<reference evidence="10" key="1">
    <citation type="submission" date="2023-08" db="EMBL/GenBank/DDBJ databases">
        <title>Draft sequence of the Babesia gibsoni genome.</title>
        <authorList>
            <person name="Yamagishi J.Y."/>
            <person name="Xuan X.X."/>
        </authorList>
    </citation>
    <scope>NUCLEOTIDE SEQUENCE</scope>
    <source>
        <strain evidence="10">Azabu</strain>
    </source>
</reference>
<keyword evidence="11" id="KW-1185">Reference proteome</keyword>
<evidence type="ECO:0000256" key="2">
    <source>
        <dbReference type="ARBA" id="ARBA00006899"/>
    </source>
</evidence>
<accession>A0AAD8LIJ2</accession>
<evidence type="ECO:0000256" key="9">
    <source>
        <dbReference type="ARBA" id="ARBA00023242"/>
    </source>
</evidence>
<evidence type="ECO:0000256" key="8">
    <source>
        <dbReference type="ARBA" id="ARBA00023163"/>
    </source>
</evidence>
<name>A0AAD8LIJ2_BABGI</name>
<evidence type="ECO:0000256" key="7">
    <source>
        <dbReference type="ARBA" id="ARBA00023125"/>
    </source>
</evidence>
<protein>
    <submittedName>
        <fullName evidence="10">Uncharacterized protein</fullName>
    </submittedName>
</protein>
<sequence length="1104" mass="125916">MITCDNCGELIRYAGEGEITCEVCGVIQQRFSQAVIEEFSASYTQTQKVGRLKRTPKGDEVPTGEEAESRDFHFIVGIQLVLENLCKTVVNSFGISNQVEAEAKNIWARYLTFVVENDVPVSNMFSDPLTSGQKYYVDSSYMKNSFQVPMDCEKYNTPKRIKKVILDMGKTSFEYSTMLCVFRGDQEQYARNNEANATAENDTEDMAGGIHGSMNRNARSKKRRSMVYDYTDVNAYLEGSEVSSVFNGSIDAAVELPRSRRCSPTGFPLYILEEMLALRRIPSSPFLSSDCISLEASNPYRIAYMMGLLYRHDFLWRLLYAYPHLEPLECFQGFQRRFGYIPNQEIIQRILENPLELSDLYKIADEFGIAYDPGKYKRRRHYYRALRVELINKAYIHIVDIYFAGHKLGDMLSFNISWVSPRMDLQLVCAIIFLALLRCRYGVVINDIIRWIIQGRIPLRSSACLLPDSILRAAFRESKMAPRMKYASNPQEEVAYNLFTNTHAPNSCRHIEMVTSRLLLCGVFSDSDKQEKAAPLSYNVHGLCRRIVHHLRLPTNVLPIVDLIINILMGSKYEGDEQAMRNSTEYKHSLMVRMGVIYGTCLGGYPLHIFGAACVLVACRMLWPVLHYDAPAYPCRKEPYEADGNAGIEREIAVPSYDTNSESHIIKHDRVTHNITFDPKMMSWIVKVPVDLIKNVTEPAHSGAHHENMLKQEEYGFLSHIARMAYEPKAVAPEESLISIGRGKVRDDHLFQSLCETIQGRKDTETLSILEAPDDILKGTVLNEYRFDATSRGYSHAGISALLWLLHLQPSDAIKACCSYIIPYDELSLRYMALLHIINARSNPIVKSVAKRYTRYRQFNKTDQCIVEALKSPNVAHLWLNMVGQWSGSVLKCLGLSEEMFMSLVQGFIEMKTNKDAEDILPSGALSVGCCISVISELLDGEDVSKEVFDCSPSNKWLYYMLTSLFRSYPFYSGWSPEKALEMDCYRSLIHNQRNQVLESVKETLTTQLVGEDSNAWSHILRNLEETLTCKRRQEWPSWLAVLDDPCDFDMADNTMNDTDDNVSHAYACTREVMRNIFQELGSVTEVGRQLPPNPWRDYNSLRG</sequence>
<evidence type="ECO:0000256" key="5">
    <source>
        <dbReference type="ARBA" id="ARBA00022833"/>
    </source>
</evidence>